<reference evidence="11 12" key="1">
    <citation type="journal article" date="2019" name="Nat. Ecol. Evol.">
        <title>Megaphylogeny resolves global patterns of mushroom evolution.</title>
        <authorList>
            <person name="Varga T."/>
            <person name="Krizsan K."/>
            <person name="Foldi C."/>
            <person name="Dima B."/>
            <person name="Sanchez-Garcia M."/>
            <person name="Sanchez-Ramirez S."/>
            <person name="Szollosi G.J."/>
            <person name="Szarkandi J.G."/>
            <person name="Papp V."/>
            <person name="Albert L."/>
            <person name="Andreopoulos W."/>
            <person name="Angelini C."/>
            <person name="Antonin V."/>
            <person name="Barry K.W."/>
            <person name="Bougher N.L."/>
            <person name="Buchanan P."/>
            <person name="Buyck B."/>
            <person name="Bense V."/>
            <person name="Catcheside P."/>
            <person name="Chovatia M."/>
            <person name="Cooper J."/>
            <person name="Damon W."/>
            <person name="Desjardin D."/>
            <person name="Finy P."/>
            <person name="Geml J."/>
            <person name="Haridas S."/>
            <person name="Hughes K."/>
            <person name="Justo A."/>
            <person name="Karasinski D."/>
            <person name="Kautmanova I."/>
            <person name="Kiss B."/>
            <person name="Kocsube S."/>
            <person name="Kotiranta H."/>
            <person name="LaButti K.M."/>
            <person name="Lechner B.E."/>
            <person name="Liimatainen K."/>
            <person name="Lipzen A."/>
            <person name="Lukacs Z."/>
            <person name="Mihaltcheva S."/>
            <person name="Morgado L.N."/>
            <person name="Niskanen T."/>
            <person name="Noordeloos M.E."/>
            <person name="Ohm R.A."/>
            <person name="Ortiz-Santana B."/>
            <person name="Ovrebo C."/>
            <person name="Racz N."/>
            <person name="Riley R."/>
            <person name="Savchenko A."/>
            <person name="Shiryaev A."/>
            <person name="Soop K."/>
            <person name="Spirin V."/>
            <person name="Szebenyi C."/>
            <person name="Tomsovsky M."/>
            <person name="Tulloss R.E."/>
            <person name="Uehling J."/>
            <person name="Grigoriev I.V."/>
            <person name="Vagvolgyi C."/>
            <person name="Papp T."/>
            <person name="Martin F.M."/>
            <person name="Miettinen O."/>
            <person name="Hibbett D.S."/>
            <person name="Nagy L.G."/>
        </authorList>
    </citation>
    <scope>NUCLEOTIDE SEQUENCE [LARGE SCALE GENOMIC DNA]</scope>
    <source>
        <strain evidence="11 12">CBS 121175</strain>
    </source>
</reference>
<dbReference type="PANTHER" id="PTHR13018:SF5">
    <property type="entry name" value="RE44586P"/>
    <property type="match status" value="1"/>
</dbReference>
<name>A0A5C3L183_COPMA</name>
<feature type="transmembrane region" description="Helical" evidence="8">
    <location>
        <begin position="1044"/>
        <end position="1065"/>
    </location>
</feature>
<feature type="domain" description="CSC1/OSCA1-like 7TM region" evidence="9">
    <location>
        <begin position="828"/>
        <end position="1096"/>
    </location>
</feature>
<feature type="domain" description="CSC1/OSCA1-like N-terminal transmembrane" evidence="10">
    <location>
        <begin position="152"/>
        <end position="207"/>
    </location>
</feature>
<feature type="transmembrane region" description="Helical" evidence="8">
    <location>
        <begin position="1104"/>
        <end position="1127"/>
    </location>
</feature>
<feature type="region of interest" description="Disordered" evidence="7">
    <location>
        <begin position="492"/>
        <end position="514"/>
    </location>
</feature>
<feature type="transmembrane region" description="Helical" evidence="8">
    <location>
        <begin position="147"/>
        <end position="170"/>
    </location>
</feature>
<evidence type="ECO:0000313" key="12">
    <source>
        <dbReference type="Proteomes" id="UP000307440"/>
    </source>
</evidence>
<organism evidence="11 12">
    <name type="scientific">Coprinopsis marcescibilis</name>
    <name type="common">Agaric fungus</name>
    <name type="synonym">Psathyrella marcescibilis</name>
    <dbReference type="NCBI Taxonomy" id="230819"/>
    <lineage>
        <taxon>Eukaryota</taxon>
        <taxon>Fungi</taxon>
        <taxon>Dikarya</taxon>
        <taxon>Basidiomycota</taxon>
        <taxon>Agaricomycotina</taxon>
        <taxon>Agaricomycetes</taxon>
        <taxon>Agaricomycetidae</taxon>
        <taxon>Agaricales</taxon>
        <taxon>Agaricineae</taxon>
        <taxon>Psathyrellaceae</taxon>
        <taxon>Coprinopsis</taxon>
    </lineage>
</organism>
<dbReference type="GO" id="GO:0005886">
    <property type="term" value="C:plasma membrane"/>
    <property type="evidence" value="ECO:0007669"/>
    <property type="project" value="TreeGrafter"/>
</dbReference>
<dbReference type="InterPro" id="IPR045122">
    <property type="entry name" value="Csc1-like"/>
</dbReference>
<evidence type="ECO:0000256" key="6">
    <source>
        <dbReference type="ARBA" id="ARBA00023136"/>
    </source>
</evidence>
<feature type="compositionally biased region" description="Basic residues" evidence="7">
    <location>
        <begin position="413"/>
        <end position="422"/>
    </location>
</feature>
<evidence type="ECO:0000259" key="9">
    <source>
        <dbReference type="Pfam" id="PF02714"/>
    </source>
</evidence>
<feature type="transmembrane region" description="Helical" evidence="8">
    <location>
        <begin position="917"/>
        <end position="942"/>
    </location>
</feature>
<dbReference type="OrthoDB" id="2591106at2759"/>
<gene>
    <name evidence="11" type="ORF">FA15DRAFT_754865</name>
</gene>
<evidence type="ECO:0000256" key="7">
    <source>
        <dbReference type="SAM" id="MobiDB-lite"/>
    </source>
</evidence>
<dbReference type="Proteomes" id="UP000307440">
    <property type="component" value="Unassembled WGS sequence"/>
</dbReference>
<feature type="transmembrane region" description="Helical" evidence="8">
    <location>
        <begin position="330"/>
        <end position="350"/>
    </location>
</feature>
<dbReference type="EMBL" id="ML210172">
    <property type="protein sequence ID" value="TFK26704.1"/>
    <property type="molecule type" value="Genomic_DNA"/>
</dbReference>
<feature type="transmembrane region" description="Helical" evidence="8">
    <location>
        <begin position="827"/>
        <end position="853"/>
    </location>
</feature>
<feature type="transmembrane region" description="Helical" evidence="8">
    <location>
        <begin position="243"/>
        <end position="268"/>
    </location>
</feature>
<evidence type="ECO:0000259" key="10">
    <source>
        <dbReference type="Pfam" id="PF13967"/>
    </source>
</evidence>
<evidence type="ECO:0000313" key="11">
    <source>
        <dbReference type="EMBL" id="TFK26704.1"/>
    </source>
</evidence>
<dbReference type="STRING" id="230819.A0A5C3L183"/>
<feature type="compositionally biased region" description="Basic and acidic residues" evidence="7">
    <location>
        <begin position="423"/>
        <end position="435"/>
    </location>
</feature>
<feature type="region of interest" description="Disordered" evidence="7">
    <location>
        <begin position="12"/>
        <end position="51"/>
    </location>
</feature>
<feature type="transmembrane region" description="Helical" evidence="8">
    <location>
        <begin position="1018"/>
        <end position="1038"/>
    </location>
</feature>
<keyword evidence="3" id="KW-0813">Transport</keyword>
<dbReference type="InterPro" id="IPR032880">
    <property type="entry name" value="CSC1/OSCA1-like_N"/>
</dbReference>
<dbReference type="GO" id="GO:0005227">
    <property type="term" value="F:calcium-activated cation channel activity"/>
    <property type="evidence" value="ECO:0007669"/>
    <property type="project" value="InterPro"/>
</dbReference>
<keyword evidence="6 8" id="KW-0472">Membrane</keyword>
<protein>
    <recommendedName>
        <fullName evidence="13">CSC1/OSCA1-like 7TM region domain-containing protein</fullName>
    </recommendedName>
</protein>
<evidence type="ECO:0000256" key="3">
    <source>
        <dbReference type="ARBA" id="ARBA00022448"/>
    </source>
</evidence>
<feature type="region of interest" description="Disordered" evidence="7">
    <location>
        <begin position="408"/>
        <end position="435"/>
    </location>
</feature>
<evidence type="ECO:0008006" key="13">
    <source>
        <dbReference type="Google" id="ProtNLM"/>
    </source>
</evidence>
<dbReference type="PANTHER" id="PTHR13018">
    <property type="entry name" value="PROBABLE MEMBRANE PROTEIN DUF221-RELATED"/>
    <property type="match status" value="1"/>
</dbReference>
<feature type="compositionally biased region" description="Polar residues" evidence="7">
    <location>
        <begin position="21"/>
        <end position="50"/>
    </location>
</feature>
<keyword evidence="5 8" id="KW-1133">Transmembrane helix</keyword>
<evidence type="ECO:0000256" key="4">
    <source>
        <dbReference type="ARBA" id="ARBA00022692"/>
    </source>
</evidence>
<proteinExistence type="inferred from homology"/>
<keyword evidence="12" id="KW-1185">Reference proteome</keyword>
<sequence length="1303" mass="142478">MAYYGHYDYSRPYRRGPADADNSQVQQSAPSGSTVSPALTPSSSLQSTPAISGAPALSSSIPVPSISLSDDTIGSASEQASLTFTTDIPITTVTNPATTFTSFSQSIIIGSRVQPSASTLIPINVTSTPQNGAGFLVNTCAGSGIDAAASGVLTALVVPGLIGLILWLAFATLRPRFRQVYGLREWFVQPDTRPKPLGSGFFAWLFPPVPLIPQVPSDVSDAGRSKATDARLFPSDEQLTQRALVVALLIALGWSVLALAGALPLYIIGTPCSGELPSPATYGGGYSSLLDLSLLRLLQLIDSQGLNVVGTSSLAKRALEDDTFRSRTRVIILTALAIVLGVIPALWKIMREFNAVVEYRKRWLAVRCESKDLGWLSASKAPGFANWGEKRFKDYLVKIGLSSELGDAAKRNGGTRRSGRARRREEEQPLNDEDQKTEIDIQTLFSITDTQNLAILIDERDEILENLEIAETKYISSFRVTTPDPSVLDFVPSPPADPTRPYISRPLPLGPQRRSMRRRAVNRAYAASSFGPSSFVAPSSFYKLRGLQGVNGGRFTDSGADQTLPDSIRSRVIGSRFMEVNRNSQAYGRLPLGVHVGLEKDGELGPVSETGSWLPPIPDPRYHGPNYSAYEEEMVDEHGVHVRYASPEAISTVQEEEEWVDLVKETPNNDWQSDFNGTPPGTSTRRPRPPNKDSVTSTRRETFPLRAQDLEEEFSRNQLKVVPPPHLRLQTSQPFVRPLDGLNFDDLGDVYNDITLWRSRLKMINAEIAEVQRENYNDIASGQKIKGWLMVGKGLRFVPGVELIEGRAKEDIRWDVLQTERSWLDSAVLWVIIIVVMALLAVGLTAAAGLSLALAPDFAYYLPFLGGLLETHVIAAGVATVFAPAVAATVFIMAALGIINRAAKIHGSVSVSGNQLLVFKLTFFALAFIGTVWLVAIGALLYSMRAFDTAQDRTRWLANGSIYMSILALALVINVAIIVPACLLLQPFRLWNVTRSEKQAYTPRQRFRATYPRSYNPSYAMGACILAIVFASTFALIFPLIAPAVFIFLLLILIAHRFLIGYVYARTRSQTGGILQIWLLKRFGTLLSFQPILLGLVLLSRNFWIEGGVLVGTGVFVIIFVESYCAWKTRLPGFRTLSPITQNSVERFMSGADSYLDTEDENGNGSSARAGGGMRTRGSLASVLEMMSVTLAVIPSASSYRGAVPLQTENLDDLIATERAARTHPDAPPHLPPLPFTDHAEDMAGILYAPELIAPPPIIWLPNDSAGVARSEAVDLQKYHDLQVTLDVRAQEDVLRRSSSSRR</sequence>
<comment type="subcellular location">
    <subcellularLocation>
        <location evidence="1">Membrane</location>
        <topology evidence="1">Multi-pass membrane protein</topology>
    </subcellularLocation>
</comment>
<evidence type="ECO:0000256" key="2">
    <source>
        <dbReference type="ARBA" id="ARBA00007779"/>
    </source>
</evidence>
<dbReference type="Pfam" id="PF13967">
    <property type="entry name" value="RSN1_TM"/>
    <property type="match status" value="1"/>
</dbReference>
<feature type="transmembrane region" description="Helical" evidence="8">
    <location>
        <begin position="1077"/>
        <end position="1098"/>
    </location>
</feature>
<evidence type="ECO:0000256" key="8">
    <source>
        <dbReference type="SAM" id="Phobius"/>
    </source>
</evidence>
<evidence type="ECO:0000256" key="1">
    <source>
        <dbReference type="ARBA" id="ARBA00004141"/>
    </source>
</evidence>
<dbReference type="Pfam" id="PF02714">
    <property type="entry name" value="RSN1_7TM"/>
    <property type="match status" value="1"/>
</dbReference>
<keyword evidence="4 8" id="KW-0812">Transmembrane</keyword>
<feature type="region of interest" description="Disordered" evidence="7">
    <location>
        <begin position="665"/>
        <end position="702"/>
    </location>
</feature>
<evidence type="ECO:0000256" key="5">
    <source>
        <dbReference type="ARBA" id="ARBA00022989"/>
    </source>
</evidence>
<feature type="compositionally biased region" description="Polar residues" evidence="7">
    <location>
        <begin position="666"/>
        <end position="676"/>
    </location>
</feature>
<feature type="transmembrane region" description="Helical" evidence="8">
    <location>
        <begin position="962"/>
        <end position="985"/>
    </location>
</feature>
<accession>A0A5C3L183</accession>
<dbReference type="InterPro" id="IPR003864">
    <property type="entry name" value="CSC1/OSCA1-like_7TM"/>
</dbReference>
<comment type="similarity">
    <text evidence="2">Belongs to the CSC1 (TC 1.A.17) family.</text>
</comment>
<feature type="transmembrane region" description="Helical" evidence="8">
    <location>
        <begin position="873"/>
        <end position="896"/>
    </location>
</feature>